<name>A0A7T2S5B1_DELAC</name>
<gene>
    <name evidence="1" type="ORF">I6G66_03875</name>
</gene>
<evidence type="ECO:0000313" key="2">
    <source>
        <dbReference type="Proteomes" id="UP000594778"/>
    </source>
</evidence>
<dbReference type="RefSeq" id="WP_197956209.1">
    <property type="nucleotide sequence ID" value="NZ_CP065668.1"/>
</dbReference>
<dbReference type="Proteomes" id="UP000594778">
    <property type="component" value="Chromosome"/>
</dbReference>
<protein>
    <submittedName>
        <fullName evidence="1">Uncharacterized protein</fullName>
    </submittedName>
</protein>
<dbReference type="AlphaFoldDB" id="A0A7T2S5B1"/>
<evidence type="ECO:0000313" key="1">
    <source>
        <dbReference type="EMBL" id="QPS09186.1"/>
    </source>
</evidence>
<reference evidence="1 2" key="1">
    <citation type="submission" date="2020-12" db="EMBL/GenBank/DDBJ databases">
        <title>FDA dAtabase for Regulatory Grade micrObial Sequences (FDA-ARGOS): Supporting development and validation of Infectious Disease Dx tests.</title>
        <authorList>
            <person name="Sproer C."/>
            <person name="Gronow S."/>
            <person name="Severitt S."/>
            <person name="Schroder I."/>
            <person name="Tallon L."/>
            <person name="Sadzewicz L."/>
            <person name="Zhao X."/>
            <person name="Boylan J."/>
            <person name="Ott S."/>
            <person name="Bowen H."/>
            <person name="Vavikolanu K."/>
            <person name="Mehta A."/>
            <person name="Aluvathingal J."/>
            <person name="Nadendla S."/>
            <person name="Lowell S."/>
            <person name="Myers T."/>
            <person name="Yan Y."/>
            <person name="Sichtig H."/>
        </authorList>
    </citation>
    <scope>NUCLEOTIDE SEQUENCE [LARGE SCALE GENOMIC DNA]</scope>
    <source>
        <strain evidence="1 2">FDAARGOS_909</strain>
    </source>
</reference>
<proteinExistence type="predicted"/>
<sequence length="109" mass="12277">MNENNFEISIDHAFDGNGDAAFLIKITNQFIEINVYIPSSQAEELKKLNLDSTEYIKLGESANSPVHWKKGDDRDLYLLIGEDCESWDIVLTISTELITEIINGIDDLA</sequence>
<dbReference type="EMBL" id="CP065668">
    <property type="protein sequence ID" value="QPS09186.1"/>
    <property type="molecule type" value="Genomic_DNA"/>
</dbReference>
<organism evidence="1 2">
    <name type="scientific">Delftia acidovorans</name>
    <name type="common">Pseudomonas acidovorans</name>
    <name type="synonym">Comamonas acidovorans</name>
    <dbReference type="NCBI Taxonomy" id="80866"/>
    <lineage>
        <taxon>Bacteria</taxon>
        <taxon>Pseudomonadati</taxon>
        <taxon>Pseudomonadota</taxon>
        <taxon>Betaproteobacteria</taxon>
        <taxon>Burkholderiales</taxon>
        <taxon>Comamonadaceae</taxon>
        <taxon>Delftia</taxon>
    </lineage>
</organism>
<accession>A0A7T2S5B1</accession>